<keyword evidence="1" id="KW-0106">Calcium</keyword>
<feature type="region of interest" description="Disordered" evidence="2">
    <location>
        <begin position="1019"/>
        <end position="1085"/>
    </location>
</feature>
<evidence type="ECO:0000259" key="3">
    <source>
        <dbReference type="PROSITE" id="PS50222"/>
    </source>
</evidence>
<protein>
    <recommendedName>
        <fullName evidence="3">EF-hand domain-containing protein</fullName>
    </recommendedName>
</protein>
<dbReference type="SUPFAM" id="SSF47473">
    <property type="entry name" value="EF-hand"/>
    <property type="match status" value="1"/>
</dbReference>
<evidence type="ECO:0000313" key="6">
    <source>
        <dbReference type="Proteomes" id="UP000011087"/>
    </source>
</evidence>
<reference evidence="4 6" key="1">
    <citation type="journal article" date="2012" name="Nature">
        <title>Algal genomes reveal evolutionary mosaicism and the fate of nucleomorphs.</title>
        <authorList>
            <consortium name="DOE Joint Genome Institute"/>
            <person name="Curtis B.A."/>
            <person name="Tanifuji G."/>
            <person name="Burki F."/>
            <person name="Gruber A."/>
            <person name="Irimia M."/>
            <person name="Maruyama S."/>
            <person name="Arias M.C."/>
            <person name="Ball S.G."/>
            <person name="Gile G.H."/>
            <person name="Hirakawa Y."/>
            <person name="Hopkins J.F."/>
            <person name="Kuo A."/>
            <person name="Rensing S.A."/>
            <person name="Schmutz J."/>
            <person name="Symeonidi A."/>
            <person name="Elias M."/>
            <person name="Eveleigh R.J."/>
            <person name="Herman E.K."/>
            <person name="Klute M.J."/>
            <person name="Nakayama T."/>
            <person name="Obornik M."/>
            <person name="Reyes-Prieto A."/>
            <person name="Armbrust E.V."/>
            <person name="Aves S.J."/>
            <person name="Beiko R.G."/>
            <person name="Coutinho P."/>
            <person name="Dacks J.B."/>
            <person name="Durnford D.G."/>
            <person name="Fast N.M."/>
            <person name="Green B.R."/>
            <person name="Grisdale C.J."/>
            <person name="Hempel F."/>
            <person name="Henrissat B."/>
            <person name="Hoppner M.P."/>
            <person name="Ishida K."/>
            <person name="Kim E."/>
            <person name="Koreny L."/>
            <person name="Kroth P.G."/>
            <person name="Liu Y."/>
            <person name="Malik S.B."/>
            <person name="Maier U.G."/>
            <person name="McRose D."/>
            <person name="Mock T."/>
            <person name="Neilson J.A."/>
            <person name="Onodera N.T."/>
            <person name="Poole A.M."/>
            <person name="Pritham E.J."/>
            <person name="Richards T.A."/>
            <person name="Rocap G."/>
            <person name="Roy S.W."/>
            <person name="Sarai C."/>
            <person name="Schaack S."/>
            <person name="Shirato S."/>
            <person name="Slamovits C.H."/>
            <person name="Spencer D.F."/>
            <person name="Suzuki S."/>
            <person name="Worden A.Z."/>
            <person name="Zauner S."/>
            <person name="Barry K."/>
            <person name="Bell C."/>
            <person name="Bharti A.K."/>
            <person name="Crow J.A."/>
            <person name="Grimwood J."/>
            <person name="Kramer R."/>
            <person name="Lindquist E."/>
            <person name="Lucas S."/>
            <person name="Salamov A."/>
            <person name="McFadden G.I."/>
            <person name="Lane C.E."/>
            <person name="Keeling P.J."/>
            <person name="Gray M.W."/>
            <person name="Grigoriev I.V."/>
            <person name="Archibald J.M."/>
        </authorList>
    </citation>
    <scope>NUCLEOTIDE SEQUENCE</scope>
    <source>
        <strain evidence="4 6">CCMP2712</strain>
    </source>
</reference>
<proteinExistence type="predicted"/>
<feature type="compositionally biased region" description="Basic and acidic residues" evidence="2">
    <location>
        <begin position="1027"/>
        <end position="1060"/>
    </location>
</feature>
<keyword evidence="6" id="KW-1185">Reference proteome</keyword>
<gene>
    <name evidence="4" type="ORF">GUITHDRAFT_135079</name>
</gene>
<reference evidence="6" key="2">
    <citation type="submission" date="2012-11" db="EMBL/GenBank/DDBJ databases">
        <authorList>
            <person name="Kuo A."/>
            <person name="Curtis B.A."/>
            <person name="Tanifuji G."/>
            <person name="Burki F."/>
            <person name="Gruber A."/>
            <person name="Irimia M."/>
            <person name="Maruyama S."/>
            <person name="Arias M.C."/>
            <person name="Ball S.G."/>
            <person name="Gile G.H."/>
            <person name="Hirakawa Y."/>
            <person name="Hopkins J.F."/>
            <person name="Rensing S.A."/>
            <person name="Schmutz J."/>
            <person name="Symeonidi A."/>
            <person name="Elias M."/>
            <person name="Eveleigh R.J."/>
            <person name="Herman E.K."/>
            <person name="Klute M.J."/>
            <person name="Nakayama T."/>
            <person name="Obornik M."/>
            <person name="Reyes-Prieto A."/>
            <person name="Armbrust E.V."/>
            <person name="Aves S.J."/>
            <person name="Beiko R.G."/>
            <person name="Coutinho P."/>
            <person name="Dacks J.B."/>
            <person name="Durnford D.G."/>
            <person name="Fast N.M."/>
            <person name="Green B.R."/>
            <person name="Grisdale C."/>
            <person name="Hempe F."/>
            <person name="Henrissat B."/>
            <person name="Hoppner M.P."/>
            <person name="Ishida K.-I."/>
            <person name="Kim E."/>
            <person name="Koreny L."/>
            <person name="Kroth P.G."/>
            <person name="Liu Y."/>
            <person name="Malik S.-B."/>
            <person name="Maier U.G."/>
            <person name="McRose D."/>
            <person name="Mock T."/>
            <person name="Neilson J.A."/>
            <person name="Onodera N.T."/>
            <person name="Poole A.M."/>
            <person name="Pritham E.J."/>
            <person name="Richards T.A."/>
            <person name="Rocap G."/>
            <person name="Roy S.W."/>
            <person name="Sarai C."/>
            <person name="Schaack S."/>
            <person name="Shirato S."/>
            <person name="Slamovits C.H."/>
            <person name="Spencer D.F."/>
            <person name="Suzuki S."/>
            <person name="Worden A.Z."/>
            <person name="Zauner S."/>
            <person name="Barry K."/>
            <person name="Bell C."/>
            <person name="Bharti A.K."/>
            <person name="Crow J.A."/>
            <person name="Grimwood J."/>
            <person name="Kramer R."/>
            <person name="Lindquist E."/>
            <person name="Lucas S."/>
            <person name="Salamov A."/>
            <person name="McFadden G.I."/>
            <person name="Lane C.E."/>
            <person name="Keeling P.J."/>
            <person name="Gray M.W."/>
            <person name="Grigoriev I.V."/>
            <person name="Archibald J.M."/>
        </authorList>
    </citation>
    <scope>NUCLEOTIDE SEQUENCE</scope>
    <source>
        <strain evidence="6">CCMP2712</strain>
    </source>
</reference>
<dbReference type="InterPro" id="IPR002048">
    <property type="entry name" value="EF_hand_dom"/>
</dbReference>
<dbReference type="PROSITE" id="PS50222">
    <property type="entry name" value="EF_HAND_2"/>
    <property type="match status" value="1"/>
</dbReference>
<dbReference type="SMART" id="SM00054">
    <property type="entry name" value="EFh"/>
    <property type="match status" value="2"/>
</dbReference>
<accession>L1JQD1</accession>
<dbReference type="InterPro" id="IPR018247">
    <property type="entry name" value="EF_Hand_1_Ca_BS"/>
</dbReference>
<dbReference type="HOGENOM" id="CLU_280536_0_0_1"/>
<dbReference type="CDD" id="cd00051">
    <property type="entry name" value="EFh"/>
    <property type="match status" value="1"/>
</dbReference>
<reference evidence="5" key="3">
    <citation type="submission" date="2016-03" db="UniProtKB">
        <authorList>
            <consortium name="EnsemblProtists"/>
        </authorList>
    </citation>
    <scope>IDENTIFICATION</scope>
</reference>
<dbReference type="AlphaFoldDB" id="L1JQD1"/>
<dbReference type="InterPro" id="IPR011992">
    <property type="entry name" value="EF-hand-dom_pair"/>
</dbReference>
<evidence type="ECO:0000256" key="2">
    <source>
        <dbReference type="SAM" id="MobiDB-lite"/>
    </source>
</evidence>
<dbReference type="PROSITE" id="PS00018">
    <property type="entry name" value="EF_HAND_1"/>
    <property type="match status" value="1"/>
</dbReference>
<dbReference type="PaxDb" id="55529-EKX50390"/>
<dbReference type="KEGG" id="gtt:GUITHDRAFT_135079"/>
<organism evidence="4">
    <name type="scientific">Guillardia theta (strain CCMP2712)</name>
    <name type="common">Cryptophyte</name>
    <dbReference type="NCBI Taxonomy" id="905079"/>
    <lineage>
        <taxon>Eukaryota</taxon>
        <taxon>Cryptophyceae</taxon>
        <taxon>Pyrenomonadales</taxon>
        <taxon>Geminigeraceae</taxon>
        <taxon>Guillardia</taxon>
    </lineage>
</organism>
<dbReference type="Pfam" id="PF13499">
    <property type="entry name" value="EF-hand_7"/>
    <property type="match status" value="1"/>
</dbReference>
<name>L1JQD1_GUITC</name>
<dbReference type="EnsemblProtists" id="EKX50390">
    <property type="protein sequence ID" value="EKX50390"/>
    <property type="gene ID" value="GUITHDRAFT_135079"/>
</dbReference>
<dbReference type="Proteomes" id="UP000011087">
    <property type="component" value="Unassembled WGS sequence"/>
</dbReference>
<dbReference type="GO" id="GO:0005509">
    <property type="term" value="F:calcium ion binding"/>
    <property type="evidence" value="ECO:0007669"/>
    <property type="project" value="InterPro"/>
</dbReference>
<dbReference type="GeneID" id="17307336"/>
<sequence length="1120" mass="124495">MAARKRRLLTSADAMFQQRECFSGVMEGKFKFERANPAVLHMMQADVFKGMWSCCRKINANDIGCTQATGHNIKKPRCAQCGQHFNLVTGKHKGYTADKDEACLFHPGTLETSRFGGTIWTCCRSSGYEDSSLDQKVLEGEYRWGCQRGPHVPIQVPKMERSKILDALSVQVLQASLQGNRTTGVSCYTRLRYKDSEFTTKRSYDPLNPRWEGLDKPFHIQLDASDIVQPKITFELTDVFHSDAQKEVLATFDHIGNEITLENAIARFEKQVCIMHPGTYCKDRQSREKGGTRCTGTCKRPHCENQCARTPHSRNSNLDYIGCICASKTCPYPCYVKGCTHPCEVPGCDELCGCEVETNGFDSSAGGTTRATTAAALSLAPGGACCRKMMGTGISTAATRRKAVGVSVQYRDASASAVIAITFTATSPRLITAPAIILVDTNAQLLAASRAARHSEMNTMRMVVMIADTRNASCLVMYRLPRLCMLFVLTGRSKMPGCKELCDVKDHHAKNHTRHLCHKLKHACPETCSAVGCDSRCCQTLEEDKSHTASSRHRCLQSSKGCVARCSMPSCDEKCSHFDHFHSASSHVISILLTGSQNQDDAMHQCSGTHSCHEACDLCRTGQQAAKNGAKFARVVCGMAILPGMRRHDGMHVCGGEHIDEKKNIGRCANKCSHAGCDFRCIMTANSERKKIHENCYCAEHTVCGGKCERRVECDRPCMKPAWHMKGHAVFPSCLPKSSTFFTICDCLDKHERQTSLDRKVKRKHKAIQGKQDPRKHAQQVFDQFDKCPDLSTSLSSDAHARDHSGSIEFEELMELLALMETAVSEEEAIRIMQVADRDGSGQISFDEFCEVIGLGSSESDASWKGLMGQVHLGTEGVGEGTGVGGCNVGMGIGHIRHLARWIHLSLRLKKWLLRLKLNKKNLQACDKAVEVNSMAAESSTVKPKEVKSFRLSLVHREVGLSPLVEKLKEKRVPNDAHESHGKSSESHRLLKFISDDVKVEDKGDARRDFKWSRHQSSILPDYLPPTKREQGEASLEAHRSSHAGEGEKTSAKQVEEEKTRRTRKPRRPPVASCPQRSSESSLKEKRRSFLFDSFLAEFQQNFENLDEAARKSEHDFVVI</sequence>
<dbReference type="STRING" id="905079.L1JQD1"/>
<feature type="domain" description="EF-hand" evidence="3">
    <location>
        <begin position="824"/>
        <end position="859"/>
    </location>
</feature>
<evidence type="ECO:0000313" key="4">
    <source>
        <dbReference type="EMBL" id="EKX50390.1"/>
    </source>
</evidence>
<dbReference type="EMBL" id="JH992978">
    <property type="protein sequence ID" value="EKX50390.1"/>
    <property type="molecule type" value="Genomic_DNA"/>
</dbReference>
<evidence type="ECO:0000256" key="1">
    <source>
        <dbReference type="ARBA" id="ARBA00022837"/>
    </source>
</evidence>
<evidence type="ECO:0000313" key="5">
    <source>
        <dbReference type="EnsemblProtists" id="EKX50390"/>
    </source>
</evidence>
<dbReference type="Gene3D" id="1.10.238.10">
    <property type="entry name" value="EF-hand"/>
    <property type="match status" value="1"/>
</dbReference>
<dbReference type="RefSeq" id="XP_005837370.1">
    <property type="nucleotide sequence ID" value="XM_005837313.1"/>
</dbReference>